<dbReference type="OrthoDB" id="4120135at2759"/>
<dbReference type="RefSeq" id="XP_022502581.1">
    <property type="nucleotide sequence ID" value="XM_022641379.1"/>
</dbReference>
<evidence type="ECO:0000313" key="6">
    <source>
        <dbReference type="Proteomes" id="UP000185904"/>
    </source>
</evidence>
<evidence type="ECO:0000256" key="3">
    <source>
        <dbReference type="ARBA" id="ARBA00038766"/>
    </source>
</evidence>
<protein>
    <recommendedName>
        <fullName evidence="4">Arrestin-like N-terminal domain-containing protein</fullName>
    </recommendedName>
</protein>
<comment type="similarity">
    <text evidence="1">Belongs to the arrestin family.</text>
</comment>
<comment type="subunit">
    <text evidence="3">Interacts with hulA.</text>
</comment>
<name>A0A178D621_9EURO</name>
<dbReference type="GO" id="GO:0031625">
    <property type="term" value="F:ubiquitin protein ligase binding"/>
    <property type="evidence" value="ECO:0007669"/>
    <property type="project" value="TreeGrafter"/>
</dbReference>
<dbReference type="PANTHER" id="PTHR11188">
    <property type="entry name" value="ARRESTIN DOMAIN CONTAINING PROTEIN"/>
    <property type="match status" value="1"/>
</dbReference>
<evidence type="ECO:0000256" key="2">
    <source>
        <dbReference type="ARBA" id="ARBA00022786"/>
    </source>
</evidence>
<dbReference type="Proteomes" id="UP000185904">
    <property type="component" value="Unassembled WGS sequence"/>
</dbReference>
<dbReference type="PANTHER" id="PTHR11188:SF17">
    <property type="entry name" value="FI21816P1"/>
    <property type="match status" value="1"/>
</dbReference>
<sequence>MALSIKLSSGEEKPLTPGSMVLGVVKLTTHEERIIESLNIDFKGRTNVFLNQYYSDIVVSRTDYTSESYLFSRHMSLHSGESIEDKGTYSWPFAFRIPLFAAPRAVAPGTTDSFYPMRPWKGDLARVAHPLPPSMKQSGKFICSIQYVLEATLVYRPLAANHLKRKGATLQASRSIPVQSLDMTCRTQPGDDWPYSIHRHTMCCAPGRSASRSIYRLIPILPRTSAHSASEAKLFFSVWLPKKVEIKEQQALFVPISCTMARSTAGQELSPLTDEYCPNAVVCSFKLALVRHTQVRAGSHTSSSSHRVFIRRGSVTVPVSHGEPSATQTTTSTPTSSVNLCDATDMSLPPDLLTADFSTYNIARFHSLEISFRMKYGKKKHKFTLRHVPLRVVAQSERELERRLSEGIEEDDEYGCYLSGIQWQDYRANTSGTGDHTREVLQAIIAEPGGDGDCVSEIPPPGYTA</sequence>
<feature type="domain" description="Arrestin-like N-terminal" evidence="4">
    <location>
        <begin position="12"/>
        <end position="103"/>
    </location>
</feature>
<organism evidence="5 6">
    <name type="scientific">Fonsecaea nubica</name>
    <dbReference type="NCBI Taxonomy" id="856822"/>
    <lineage>
        <taxon>Eukaryota</taxon>
        <taxon>Fungi</taxon>
        <taxon>Dikarya</taxon>
        <taxon>Ascomycota</taxon>
        <taxon>Pezizomycotina</taxon>
        <taxon>Eurotiomycetes</taxon>
        <taxon>Chaetothyriomycetidae</taxon>
        <taxon>Chaetothyriales</taxon>
        <taxon>Herpotrichiellaceae</taxon>
        <taxon>Fonsecaea</taxon>
    </lineage>
</organism>
<dbReference type="Gene3D" id="2.60.40.640">
    <property type="match status" value="1"/>
</dbReference>
<keyword evidence="2" id="KW-0833">Ubl conjugation pathway</keyword>
<gene>
    <name evidence="5" type="ORF">AYO20_03076</name>
</gene>
<dbReference type="AlphaFoldDB" id="A0A178D621"/>
<evidence type="ECO:0000313" key="5">
    <source>
        <dbReference type="EMBL" id="OAL37569.1"/>
    </source>
</evidence>
<dbReference type="GO" id="GO:0005829">
    <property type="term" value="C:cytosol"/>
    <property type="evidence" value="ECO:0007669"/>
    <property type="project" value="TreeGrafter"/>
</dbReference>
<dbReference type="InterPro" id="IPR050357">
    <property type="entry name" value="Arrestin_domain-protein"/>
</dbReference>
<evidence type="ECO:0000256" key="1">
    <source>
        <dbReference type="ARBA" id="ARBA00005298"/>
    </source>
</evidence>
<dbReference type="GeneID" id="34586498"/>
<dbReference type="GO" id="GO:0030674">
    <property type="term" value="F:protein-macromolecule adaptor activity"/>
    <property type="evidence" value="ECO:0007669"/>
    <property type="project" value="TreeGrafter"/>
</dbReference>
<keyword evidence="6" id="KW-1185">Reference proteome</keyword>
<dbReference type="Pfam" id="PF00339">
    <property type="entry name" value="Arrestin_N"/>
    <property type="match status" value="1"/>
</dbReference>
<dbReference type="GO" id="GO:0070086">
    <property type="term" value="P:ubiquitin-dependent endocytosis"/>
    <property type="evidence" value="ECO:0007669"/>
    <property type="project" value="TreeGrafter"/>
</dbReference>
<accession>A0A178D621</accession>
<dbReference type="InterPro" id="IPR014752">
    <property type="entry name" value="Arrestin-like_C"/>
</dbReference>
<comment type="caution">
    <text evidence="5">The sequence shown here is derived from an EMBL/GenBank/DDBJ whole genome shotgun (WGS) entry which is preliminary data.</text>
</comment>
<reference evidence="5 6" key="1">
    <citation type="submission" date="2016-03" db="EMBL/GenBank/DDBJ databases">
        <title>The draft genome sequence of Fonsecaea nubica causative agent of cutaneous subcutaneous infection in human host.</title>
        <authorList>
            <person name="Costa F."/>
            <person name="Sybren D.H."/>
            <person name="Raittz R.T."/>
            <person name="Weiss V.A."/>
            <person name="Leao A.C."/>
            <person name="Gomes R."/>
            <person name="De Souza E.M."/>
            <person name="Pedrosa F.O."/>
            <person name="Steffens M.B."/>
            <person name="Bombassaro A."/>
            <person name="Tadra-Sfeir M.Z."/>
            <person name="Moreno L.F."/>
            <person name="Najafzadeh M.J."/>
            <person name="Felipe M.S."/>
            <person name="Teixeira M."/>
            <person name="Sun J."/>
            <person name="Xi L."/>
            <person name="Castro M.A."/>
            <person name="Vicente V.A."/>
        </authorList>
    </citation>
    <scope>NUCLEOTIDE SEQUENCE [LARGE SCALE GENOMIC DNA]</scope>
    <source>
        <strain evidence="5 6">CBS 269.64</strain>
    </source>
</reference>
<evidence type="ECO:0000259" key="4">
    <source>
        <dbReference type="Pfam" id="PF00339"/>
    </source>
</evidence>
<dbReference type="EMBL" id="LVCJ01000014">
    <property type="protein sequence ID" value="OAL37569.1"/>
    <property type="molecule type" value="Genomic_DNA"/>
</dbReference>
<dbReference type="GO" id="GO:0005886">
    <property type="term" value="C:plasma membrane"/>
    <property type="evidence" value="ECO:0007669"/>
    <property type="project" value="TreeGrafter"/>
</dbReference>
<proteinExistence type="inferred from homology"/>
<dbReference type="InterPro" id="IPR011021">
    <property type="entry name" value="Arrestin-like_N"/>
</dbReference>